<evidence type="ECO:0000256" key="1">
    <source>
        <dbReference type="ARBA" id="ARBA00004123"/>
    </source>
</evidence>
<feature type="region of interest" description="Disordered" evidence="7">
    <location>
        <begin position="85"/>
        <end position="115"/>
    </location>
</feature>
<dbReference type="PROSITE" id="PS50076">
    <property type="entry name" value="DNAJ_2"/>
    <property type="match status" value="1"/>
</dbReference>
<evidence type="ECO:0000256" key="5">
    <source>
        <dbReference type="ARBA" id="ARBA00023242"/>
    </source>
</evidence>
<dbReference type="InterPro" id="IPR000504">
    <property type="entry name" value="RRM_dom"/>
</dbReference>
<dbReference type="Gene3D" id="1.10.287.110">
    <property type="entry name" value="DnaJ domain"/>
    <property type="match status" value="1"/>
</dbReference>
<dbReference type="PRINTS" id="PR00625">
    <property type="entry name" value="JDOMAIN"/>
</dbReference>
<dbReference type="InterPro" id="IPR052094">
    <property type="entry name" value="Pre-mRNA-splicing_ERAD"/>
</dbReference>
<dbReference type="Pfam" id="PF00226">
    <property type="entry name" value="DnaJ"/>
    <property type="match status" value="1"/>
</dbReference>
<dbReference type="GO" id="GO:0003723">
    <property type="term" value="F:RNA binding"/>
    <property type="evidence" value="ECO:0007669"/>
    <property type="project" value="UniProtKB-UniRule"/>
</dbReference>
<keyword evidence="3" id="KW-0963">Cytoplasm</keyword>
<keyword evidence="5" id="KW-0539">Nucleus</keyword>
<keyword evidence="4" id="KW-0143">Chaperone</keyword>
<accession>A0A915AR60</accession>
<proteinExistence type="predicted"/>
<dbReference type="SMART" id="SM00271">
    <property type="entry name" value="DnaJ"/>
    <property type="match status" value="1"/>
</dbReference>
<name>A0A915AR60_PARUN</name>
<dbReference type="WBParaSite" id="PgR013_g085_t02">
    <property type="protein sequence ID" value="PgR013_g085_t02"/>
    <property type="gene ID" value="PgR013_g085"/>
</dbReference>
<dbReference type="PANTHER" id="PTHR44313">
    <property type="entry name" value="DNAJ HOMOLOG SUBFAMILY C MEMBER 17"/>
    <property type="match status" value="1"/>
</dbReference>
<dbReference type="SUPFAM" id="SSF54928">
    <property type="entry name" value="RNA-binding domain, RBD"/>
    <property type="match status" value="1"/>
</dbReference>
<evidence type="ECO:0000256" key="4">
    <source>
        <dbReference type="ARBA" id="ARBA00023186"/>
    </source>
</evidence>
<keyword evidence="6" id="KW-0694">RNA-binding</keyword>
<dbReference type="Proteomes" id="UP000887569">
    <property type="component" value="Unplaced"/>
</dbReference>
<evidence type="ECO:0000313" key="11">
    <source>
        <dbReference type="WBParaSite" id="PgR013_g085_t02"/>
    </source>
</evidence>
<dbReference type="CDD" id="cd12429">
    <property type="entry name" value="RRM_DNAJC17"/>
    <property type="match status" value="1"/>
</dbReference>
<dbReference type="PANTHER" id="PTHR44313:SF1">
    <property type="entry name" value="DNAJ HOMOLOG SUBFAMILY C MEMBER 17"/>
    <property type="match status" value="1"/>
</dbReference>
<dbReference type="CDD" id="cd06257">
    <property type="entry name" value="DnaJ"/>
    <property type="match status" value="1"/>
</dbReference>
<feature type="domain" description="RRM" evidence="9">
    <location>
        <begin position="176"/>
        <end position="247"/>
    </location>
</feature>
<organism evidence="10 11">
    <name type="scientific">Parascaris univalens</name>
    <name type="common">Nematode worm</name>
    <dbReference type="NCBI Taxonomy" id="6257"/>
    <lineage>
        <taxon>Eukaryota</taxon>
        <taxon>Metazoa</taxon>
        <taxon>Ecdysozoa</taxon>
        <taxon>Nematoda</taxon>
        <taxon>Chromadorea</taxon>
        <taxon>Rhabditida</taxon>
        <taxon>Spirurina</taxon>
        <taxon>Ascaridomorpha</taxon>
        <taxon>Ascaridoidea</taxon>
        <taxon>Ascarididae</taxon>
        <taxon>Parascaris</taxon>
    </lineage>
</organism>
<dbReference type="InterPro" id="IPR001623">
    <property type="entry name" value="DnaJ_domain"/>
</dbReference>
<evidence type="ECO:0000256" key="3">
    <source>
        <dbReference type="ARBA" id="ARBA00022490"/>
    </source>
</evidence>
<evidence type="ECO:0000313" key="10">
    <source>
        <dbReference type="Proteomes" id="UP000887569"/>
    </source>
</evidence>
<feature type="domain" description="J" evidence="8">
    <location>
        <begin position="8"/>
        <end position="74"/>
    </location>
</feature>
<dbReference type="PROSITE" id="PS50102">
    <property type="entry name" value="RRM"/>
    <property type="match status" value="1"/>
</dbReference>
<evidence type="ECO:0000259" key="8">
    <source>
        <dbReference type="PROSITE" id="PS50076"/>
    </source>
</evidence>
<dbReference type="Gene3D" id="3.30.70.330">
    <property type="match status" value="1"/>
</dbReference>
<dbReference type="GO" id="GO:0005737">
    <property type="term" value="C:cytoplasm"/>
    <property type="evidence" value="ECO:0007669"/>
    <property type="project" value="UniProtKB-SubCell"/>
</dbReference>
<feature type="compositionally biased region" description="Basic and acidic residues" evidence="7">
    <location>
        <begin position="88"/>
        <end position="107"/>
    </location>
</feature>
<dbReference type="Pfam" id="PF00076">
    <property type="entry name" value="RRM_1"/>
    <property type="match status" value="1"/>
</dbReference>
<dbReference type="InterPro" id="IPR035979">
    <property type="entry name" value="RBD_domain_sf"/>
</dbReference>
<dbReference type="GO" id="GO:0005681">
    <property type="term" value="C:spliceosomal complex"/>
    <property type="evidence" value="ECO:0007669"/>
    <property type="project" value="TreeGrafter"/>
</dbReference>
<sequence length="314" mass="35925">MDDTLDFNPYELLEVDKDSDDTQIVKAFRKAALKWHPDKNPHRKQFAQEMFVKISRALEILTDVAARAAYDHVCAAKSARKIYVQRRTQQESESRRKLREELERREASGYAAQQDELRAQAQLQKEIERLRKEGSEMLRRERENIEREIHRKRDAFMAAATTSSDAEYTEAEARLRLKWKRGLNDCDYDETELRRIFGKYGRISALVMSSSNKGSAIIEFCSVKDAQKAENEIGDPKNPLKISWISMRPHPEALNSSIGESNSQQTSAQLNKPTVGVNCTSASQFADFEAEILTKMMNGASKKMEGGTSKFDDF</sequence>
<evidence type="ECO:0000256" key="2">
    <source>
        <dbReference type="ARBA" id="ARBA00004496"/>
    </source>
</evidence>
<evidence type="ECO:0000259" key="9">
    <source>
        <dbReference type="PROSITE" id="PS50102"/>
    </source>
</evidence>
<dbReference type="InterPro" id="IPR012677">
    <property type="entry name" value="Nucleotide-bd_a/b_plait_sf"/>
</dbReference>
<dbReference type="AlphaFoldDB" id="A0A915AR60"/>
<keyword evidence="10" id="KW-1185">Reference proteome</keyword>
<dbReference type="InterPro" id="IPR034254">
    <property type="entry name" value="DNAJC17_RRM"/>
</dbReference>
<protein>
    <submittedName>
        <fullName evidence="11">Uncharacterized protein</fullName>
    </submittedName>
</protein>
<dbReference type="SUPFAM" id="SSF46565">
    <property type="entry name" value="Chaperone J-domain"/>
    <property type="match status" value="1"/>
</dbReference>
<dbReference type="GO" id="GO:0000390">
    <property type="term" value="P:spliceosomal complex disassembly"/>
    <property type="evidence" value="ECO:0007669"/>
    <property type="project" value="TreeGrafter"/>
</dbReference>
<evidence type="ECO:0000256" key="7">
    <source>
        <dbReference type="SAM" id="MobiDB-lite"/>
    </source>
</evidence>
<dbReference type="InterPro" id="IPR036869">
    <property type="entry name" value="J_dom_sf"/>
</dbReference>
<reference evidence="11" key="1">
    <citation type="submission" date="2022-11" db="UniProtKB">
        <authorList>
            <consortium name="WormBaseParasite"/>
        </authorList>
    </citation>
    <scope>IDENTIFICATION</scope>
</reference>
<evidence type="ECO:0000256" key="6">
    <source>
        <dbReference type="PROSITE-ProRule" id="PRU00176"/>
    </source>
</evidence>
<comment type="subcellular location">
    <subcellularLocation>
        <location evidence="2">Cytoplasm</location>
    </subcellularLocation>
    <subcellularLocation>
        <location evidence="1">Nucleus</location>
    </subcellularLocation>
</comment>